<evidence type="ECO:0000256" key="5">
    <source>
        <dbReference type="ARBA" id="ARBA00023135"/>
    </source>
</evidence>
<comment type="subunit">
    <text evidence="7">Component of a fungal signal recognition particle (SRP) complex that consists of a 7SL RNA molecule (scR1) and at least six protein subunits: SRP72, SRP68, SRP54, SEC65, SRP21 and SRP14.</text>
</comment>
<comment type="function">
    <text evidence="7">Component of the signal recognition particle (SRP) complex, a ribonucleoprotein complex that mediates the cotranslational targeting of secretory and membrane proteins to the endoplasmic reticulum (ER).</text>
</comment>
<evidence type="ECO:0000256" key="4">
    <source>
        <dbReference type="ARBA" id="ARBA00022884"/>
    </source>
</evidence>
<evidence type="ECO:0000256" key="3">
    <source>
        <dbReference type="ARBA" id="ARBA00022490"/>
    </source>
</evidence>
<organism evidence="8 9">
    <name type="scientific">[Candida] railenensis</name>
    <dbReference type="NCBI Taxonomy" id="45579"/>
    <lineage>
        <taxon>Eukaryota</taxon>
        <taxon>Fungi</taxon>
        <taxon>Dikarya</taxon>
        <taxon>Ascomycota</taxon>
        <taxon>Saccharomycotina</taxon>
        <taxon>Pichiomycetes</taxon>
        <taxon>Debaryomycetaceae</taxon>
        <taxon>Kurtzmaniella</taxon>
    </lineage>
</organism>
<gene>
    <name evidence="8" type="ORF">CLIB1423_12S03730</name>
</gene>
<keyword evidence="4 7" id="KW-0694">RNA-binding</keyword>
<keyword evidence="5 7" id="KW-0733">Signal recognition particle</keyword>
<dbReference type="GO" id="GO:0008312">
    <property type="term" value="F:7S RNA binding"/>
    <property type="evidence" value="ECO:0007669"/>
    <property type="project" value="UniProtKB-UniRule"/>
</dbReference>
<evidence type="ECO:0000256" key="7">
    <source>
        <dbReference type="RuleBase" id="RU368100"/>
    </source>
</evidence>
<keyword evidence="9" id="KW-1185">Reference proteome</keyword>
<reference evidence="8" key="1">
    <citation type="submission" date="2022-03" db="EMBL/GenBank/DDBJ databases">
        <authorList>
            <person name="Legras J.-L."/>
            <person name="Devillers H."/>
            <person name="Grondin C."/>
        </authorList>
    </citation>
    <scope>NUCLEOTIDE SEQUENCE</scope>
    <source>
        <strain evidence="8">CLIB 1423</strain>
    </source>
</reference>
<evidence type="ECO:0000256" key="2">
    <source>
        <dbReference type="ARBA" id="ARBA00010349"/>
    </source>
</evidence>
<dbReference type="Gene3D" id="3.30.720.10">
    <property type="entry name" value="Signal recognition particle alu RNA binding heterodimer, srp9/1"/>
    <property type="match status" value="1"/>
</dbReference>
<name>A0A9P0QRY2_9ASCO</name>
<dbReference type="InterPro" id="IPR009018">
    <property type="entry name" value="Signal_recog_particle_SRP9/14"/>
</dbReference>
<keyword evidence="6 7" id="KW-0687">Ribonucleoprotein</keyword>
<evidence type="ECO:0000256" key="1">
    <source>
        <dbReference type="ARBA" id="ARBA00004496"/>
    </source>
</evidence>
<evidence type="ECO:0000313" key="8">
    <source>
        <dbReference type="EMBL" id="CAH2353824.1"/>
    </source>
</evidence>
<comment type="similarity">
    <text evidence="2 7">Belongs to the SRP14 family.</text>
</comment>
<sequence>MGRLSNTAFLAQLSDILEANSGNSSIYLTQKRLSPALDLDPPTSPSAFNDLPSNVIPQASGDNINTTKYPILVRISTGGAGASRSKKHSSKQRSKLSTVVEHDTLDSFWSDYINVIKNGFVGLKKKEKKKSKKGKVSK</sequence>
<keyword evidence="3 7" id="KW-0963">Cytoplasm</keyword>
<accession>A0A9P0QRY2</accession>
<dbReference type="PANTHER" id="PTHR12013">
    <property type="entry name" value="SIGNAL RECOGNITION PARTICLE 14 KD PROTEIN"/>
    <property type="match status" value="1"/>
</dbReference>
<dbReference type="AlphaFoldDB" id="A0A9P0QRY2"/>
<comment type="caution">
    <text evidence="8">The sequence shown here is derived from an EMBL/GenBank/DDBJ whole genome shotgun (WGS) entry which is preliminary data.</text>
</comment>
<dbReference type="Pfam" id="PF02290">
    <property type="entry name" value="SRP14"/>
    <property type="match status" value="1"/>
</dbReference>
<dbReference type="GO" id="GO:0005786">
    <property type="term" value="C:signal recognition particle, endoplasmic reticulum targeting"/>
    <property type="evidence" value="ECO:0007669"/>
    <property type="project" value="UniProtKB-UniRule"/>
</dbReference>
<evidence type="ECO:0000256" key="6">
    <source>
        <dbReference type="ARBA" id="ARBA00023274"/>
    </source>
</evidence>
<dbReference type="EMBL" id="CAKXYY010000012">
    <property type="protein sequence ID" value="CAH2353824.1"/>
    <property type="molecule type" value="Genomic_DNA"/>
</dbReference>
<protein>
    <recommendedName>
        <fullName evidence="7">Signal recognition particle subunit SRP14</fullName>
    </recommendedName>
    <alternativeName>
        <fullName evidence="7">Signal recognition particle 14 kDa protein</fullName>
    </alternativeName>
</protein>
<dbReference type="SUPFAM" id="SSF54762">
    <property type="entry name" value="Signal recognition particle alu RNA binding heterodimer, SRP9/14"/>
    <property type="match status" value="1"/>
</dbReference>
<dbReference type="Proteomes" id="UP000837801">
    <property type="component" value="Unassembled WGS sequence"/>
</dbReference>
<dbReference type="OrthoDB" id="19209at2759"/>
<dbReference type="GO" id="GO:0006614">
    <property type="term" value="P:SRP-dependent cotranslational protein targeting to membrane"/>
    <property type="evidence" value="ECO:0007669"/>
    <property type="project" value="UniProtKB-UniRule"/>
</dbReference>
<dbReference type="InterPro" id="IPR003210">
    <property type="entry name" value="Signal_recog_particle_SRP14"/>
</dbReference>
<dbReference type="GO" id="GO:0030942">
    <property type="term" value="F:endoplasmic reticulum signal peptide binding"/>
    <property type="evidence" value="ECO:0007669"/>
    <property type="project" value="UniProtKB-UniRule"/>
</dbReference>
<evidence type="ECO:0000313" key="9">
    <source>
        <dbReference type="Proteomes" id="UP000837801"/>
    </source>
</evidence>
<proteinExistence type="inferred from homology"/>
<comment type="subcellular location">
    <subcellularLocation>
        <location evidence="1 7">Cytoplasm</location>
    </subcellularLocation>
</comment>